<keyword evidence="2" id="KW-1185">Reference proteome</keyword>
<evidence type="ECO:0000313" key="2">
    <source>
        <dbReference type="Proteomes" id="UP000617340"/>
    </source>
</evidence>
<gene>
    <name evidence="1" type="ORF">HZH68_010880</name>
</gene>
<proteinExistence type="predicted"/>
<dbReference type="Proteomes" id="UP000617340">
    <property type="component" value="Unassembled WGS sequence"/>
</dbReference>
<sequence>MAQYYNFVTNASGTLTLEEVQRICSVEGQHVQVVEDVNNGGNGSQQFLAYTAAQQNNEQTIFCQQTINLGSQISTPQLEQGRPEVYDFDELLMNFMELLMLENSM</sequence>
<dbReference type="AlphaFoldDB" id="A0A834JUV9"/>
<name>A0A834JUV9_VESGE</name>
<evidence type="ECO:0000313" key="1">
    <source>
        <dbReference type="EMBL" id="KAF7394061.1"/>
    </source>
</evidence>
<reference evidence="1" key="1">
    <citation type="journal article" date="2020" name="G3 (Bethesda)">
        <title>High-Quality Assemblies for Three Invasive Social Wasps from the &lt;i&gt;Vespula&lt;/i&gt; Genus.</title>
        <authorList>
            <person name="Harrop T.W.R."/>
            <person name="Guhlin J."/>
            <person name="McLaughlin G.M."/>
            <person name="Permina E."/>
            <person name="Stockwell P."/>
            <person name="Gilligan J."/>
            <person name="Le Lec M.F."/>
            <person name="Gruber M.A.M."/>
            <person name="Quinn O."/>
            <person name="Lovegrove M."/>
            <person name="Duncan E.J."/>
            <person name="Remnant E.J."/>
            <person name="Van Eeckhoven J."/>
            <person name="Graham B."/>
            <person name="Knapp R.A."/>
            <person name="Langford K.W."/>
            <person name="Kronenberg Z."/>
            <person name="Press M.O."/>
            <person name="Eacker S.M."/>
            <person name="Wilson-Rankin E.E."/>
            <person name="Purcell J."/>
            <person name="Lester P.J."/>
            <person name="Dearden P.K."/>
        </authorList>
    </citation>
    <scope>NUCLEOTIDE SEQUENCE</scope>
    <source>
        <strain evidence="1">Linc-1</strain>
    </source>
</reference>
<comment type="caution">
    <text evidence="1">The sequence shown here is derived from an EMBL/GenBank/DDBJ whole genome shotgun (WGS) entry which is preliminary data.</text>
</comment>
<accession>A0A834JUV9</accession>
<dbReference type="EMBL" id="JACSDZ010000010">
    <property type="protein sequence ID" value="KAF7394061.1"/>
    <property type="molecule type" value="Genomic_DNA"/>
</dbReference>
<organism evidence="1 2">
    <name type="scientific">Vespula germanica</name>
    <name type="common">German yellow jacket</name>
    <name type="synonym">Paravespula germanica</name>
    <dbReference type="NCBI Taxonomy" id="30212"/>
    <lineage>
        <taxon>Eukaryota</taxon>
        <taxon>Metazoa</taxon>
        <taxon>Ecdysozoa</taxon>
        <taxon>Arthropoda</taxon>
        <taxon>Hexapoda</taxon>
        <taxon>Insecta</taxon>
        <taxon>Pterygota</taxon>
        <taxon>Neoptera</taxon>
        <taxon>Endopterygota</taxon>
        <taxon>Hymenoptera</taxon>
        <taxon>Apocrita</taxon>
        <taxon>Aculeata</taxon>
        <taxon>Vespoidea</taxon>
        <taxon>Vespidae</taxon>
        <taxon>Vespinae</taxon>
        <taxon>Vespula</taxon>
    </lineage>
</organism>
<protein>
    <submittedName>
        <fullName evidence="1">Uncharacterized protein</fullName>
    </submittedName>
</protein>